<dbReference type="AlphaFoldDB" id="A0A934QVA8"/>
<reference evidence="2" key="1">
    <citation type="submission" date="2020-12" db="EMBL/GenBank/DDBJ databases">
        <title>Prauserella sp. ASG 168, a novel actinomycete isolated from cave rock.</title>
        <authorList>
            <person name="Suriyachadkun C."/>
        </authorList>
    </citation>
    <scope>NUCLEOTIDE SEQUENCE</scope>
    <source>
        <strain evidence="2">ASG 168</strain>
    </source>
</reference>
<name>A0A934QVA8_9PSEU</name>
<dbReference type="Proteomes" id="UP000635245">
    <property type="component" value="Unassembled WGS sequence"/>
</dbReference>
<sequence>MARDRTARTRIRNYLVGQGPVDDPSGHATSVLKDLIGYEGSGVAFIQLIAAMDRDGEIAREIRGKRTYRISATPSATRAAVPQPAPVRPDALTVPLSQATDVEDGVVRIDYDKLARAVVRQLSGVAASPTGESHEEITADIEALRAERDRMIEERNEYAQRLQTARVKLDELLGVSEQREHEIKA</sequence>
<proteinExistence type="predicted"/>
<dbReference type="EMBL" id="JAENJH010000006">
    <property type="protein sequence ID" value="MBK1787115.1"/>
    <property type="molecule type" value="Genomic_DNA"/>
</dbReference>
<gene>
    <name evidence="2" type="ORF">JHE00_22550</name>
</gene>
<evidence type="ECO:0000313" key="2">
    <source>
        <dbReference type="EMBL" id="MBK1787115.1"/>
    </source>
</evidence>
<comment type="caution">
    <text evidence="2">The sequence shown here is derived from an EMBL/GenBank/DDBJ whole genome shotgun (WGS) entry which is preliminary data.</text>
</comment>
<dbReference type="RefSeq" id="WP_200321403.1">
    <property type="nucleotide sequence ID" value="NZ_JAENJH010000006.1"/>
</dbReference>
<feature type="coiled-coil region" evidence="1">
    <location>
        <begin position="134"/>
        <end position="168"/>
    </location>
</feature>
<keyword evidence="1" id="KW-0175">Coiled coil</keyword>
<organism evidence="2 3">
    <name type="scientific">Prauserella cavernicola</name>
    <dbReference type="NCBI Taxonomy" id="2800127"/>
    <lineage>
        <taxon>Bacteria</taxon>
        <taxon>Bacillati</taxon>
        <taxon>Actinomycetota</taxon>
        <taxon>Actinomycetes</taxon>
        <taxon>Pseudonocardiales</taxon>
        <taxon>Pseudonocardiaceae</taxon>
        <taxon>Prauserella</taxon>
    </lineage>
</organism>
<accession>A0A934QVA8</accession>
<evidence type="ECO:0000313" key="3">
    <source>
        <dbReference type="Proteomes" id="UP000635245"/>
    </source>
</evidence>
<evidence type="ECO:0000256" key="1">
    <source>
        <dbReference type="SAM" id="Coils"/>
    </source>
</evidence>
<protein>
    <submittedName>
        <fullName evidence="2">Uncharacterized protein</fullName>
    </submittedName>
</protein>
<keyword evidence="3" id="KW-1185">Reference proteome</keyword>